<dbReference type="InParanoid" id="A0A1Z5JQ66"/>
<sequence length="380" mass="43204">MATDDPIIRDDSNHHIERNSRWSRAAMMHYQHKAMHPDRLKTMFQNNFTTWCQAGVARKLPNDVYYDEEGRIVNQKSSTFGLSSSIQVTHPEYILYGEEFVLDIDPAYVKNSSQLPRMDRMPKKTTILPLLSFSGDPVVCVVVFAGAGKKILALWHSGLDVTVDPICRDDQVDFLNIANYGPGKYFPSGPVCQFRGTTIPTLVYQSPSGYLTSDILRNVLKTLDELGVYERGPGLPEPCCLLDGFRSRLSFNEDLLQYCNDSAHKWNITLGVPQLAAGVDANEATTAFRRAFAEKTLQLLEFQCDMGWEPKVEPTDLMPLIQKAWAQSLAQSQTNRQALAQRGWYPPTRKLLQDVEQIRAMKQEDYRQSRRHVLVPRAME</sequence>
<protein>
    <submittedName>
        <fullName evidence="1">Uncharacterized protein</fullName>
    </submittedName>
</protein>
<comment type="caution">
    <text evidence="1">The sequence shown here is derived from an EMBL/GenBank/DDBJ whole genome shotgun (WGS) entry which is preliminary data.</text>
</comment>
<keyword evidence="2" id="KW-1185">Reference proteome</keyword>
<organism evidence="1 2">
    <name type="scientific">Fistulifera solaris</name>
    <name type="common">Oleaginous diatom</name>
    <dbReference type="NCBI Taxonomy" id="1519565"/>
    <lineage>
        <taxon>Eukaryota</taxon>
        <taxon>Sar</taxon>
        <taxon>Stramenopiles</taxon>
        <taxon>Ochrophyta</taxon>
        <taxon>Bacillariophyta</taxon>
        <taxon>Bacillariophyceae</taxon>
        <taxon>Bacillariophycidae</taxon>
        <taxon>Naviculales</taxon>
        <taxon>Naviculaceae</taxon>
        <taxon>Fistulifera</taxon>
    </lineage>
</organism>
<dbReference type="OrthoDB" id="55359at2759"/>
<dbReference type="AlphaFoldDB" id="A0A1Z5JQ66"/>
<proteinExistence type="predicted"/>
<reference evidence="1 2" key="1">
    <citation type="journal article" date="2015" name="Plant Cell">
        <title>Oil accumulation by the oleaginous diatom Fistulifera solaris as revealed by the genome and transcriptome.</title>
        <authorList>
            <person name="Tanaka T."/>
            <person name="Maeda Y."/>
            <person name="Veluchamy A."/>
            <person name="Tanaka M."/>
            <person name="Abida H."/>
            <person name="Marechal E."/>
            <person name="Bowler C."/>
            <person name="Muto M."/>
            <person name="Sunaga Y."/>
            <person name="Tanaka M."/>
            <person name="Yoshino T."/>
            <person name="Taniguchi T."/>
            <person name="Fukuda Y."/>
            <person name="Nemoto M."/>
            <person name="Matsumoto M."/>
            <person name="Wong P.S."/>
            <person name="Aburatani S."/>
            <person name="Fujibuchi W."/>
        </authorList>
    </citation>
    <scope>NUCLEOTIDE SEQUENCE [LARGE SCALE GENOMIC DNA]</scope>
    <source>
        <strain evidence="1 2">JPCC DA0580</strain>
    </source>
</reference>
<name>A0A1Z5JQ66_FISSO</name>
<gene>
    <name evidence="1" type="ORF">FisN_UnNu072</name>
</gene>
<evidence type="ECO:0000313" key="2">
    <source>
        <dbReference type="Proteomes" id="UP000198406"/>
    </source>
</evidence>
<dbReference type="Proteomes" id="UP000198406">
    <property type="component" value="Unassembled WGS sequence"/>
</dbReference>
<accession>A0A1Z5JQ66</accession>
<evidence type="ECO:0000313" key="1">
    <source>
        <dbReference type="EMBL" id="GAX15921.1"/>
    </source>
</evidence>
<dbReference type="EMBL" id="BDSP01000099">
    <property type="protein sequence ID" value="GAX15921.1"/>
    <property type="molecule type" value="Genomic_DNA"/>
</dbReference>